<gene>
    <name evidence="2" type="ORF">L195_g042972</name>
</gene>
<dbReference type="InterPro" id="IPR036691">
    <property type="entry name" value="Endo/exonu/phosph_ase_sf"/>
</dbReference>
<dbReference type="InterPro" id="IPR005135">
    <property type="entry name" value="Endo/exonuclease/phosphatase"/>
</dbReference>
<evidence type="ECO:0000313" key="3">
    <source>
        <dbReference type="Proteomes" id="UP000236291"/>
    </source>
</evidence>
<dbReference type="Proteomes" id="UP000236291">
    <property type="component" value="Unassembled WGS sequence"/>
</dbReference>
<dbReference type="EMBL" id="ASHM01052410">
    <property type="protein sequence ID" value="PNX86889.1"/>
    <property type="molecule type" value="Genomic_DNA"/>
</dbReference>
<proteinExistence type="predicted"/>
<reference evidence="2 3" key="2">
    <citation type="journal article" date="2017" name="Front. Plant Sci.">
        <title>Gene Classification and Mining of Molecular Markers Useful in Red Clover (Trifolium pratense) Breeding.</title>
        <authorList>
            <person name="Istvanek J."/>
            <person name="Dluhosova J."/>
            <person name="Dluhos P."/>
            <person name="Patkova L."/>
            <person name="Nedelnik J."/>
            <person name="Repkova J."/>
        </authorList>
    </citation>
    <scope>NUCLEOTIDE SEQUENCE [LARGE SCALE GENOMIC DNA]</scope>
    <source>
        <strain evidence="3">cv. Tatra</strain>
        <tissue evidence="2">Young leaves</tissue>
    </source>
</reference>
<dbReference type="Pfam" id="PF03372">
    <property type="entry name" value="Exo_endo_phos"/>
    <property type="match status" value="1"/>
</dbReference>
<name>A0A2K3M808_TRIPR</name>
<evidence type="ECO:0000259" key="1">
    <source>
        <dbReference type="Pfam" id="PF03372"/>
    </source>
</evidence>
<comment type="caution">
    <text evidence="2">The sequence shown here is derived from an EMBL/GenBank/DDBJ whole genome shotgun (WGS) entry which is preliminary data.</text>
</comment>
<accession>A0A2K3M808</accession>
<evidence type="ECO:0000313" key="2">
    <source>
        <dbReference type="EMBL" id="PNX86889.1"/>
    </source>
</evidence>
<dbReference type="STRING" id="57577.A0A2K3M808"/>
<dbReference type="PANTHER" id="PTHR33710">
    <property type="entry name" value="BNAC02G09200D PROTEIN"/>
    <property type="match status" value="1"/>
</dbReference>
<dbReference type="PANTHER" id="PTHR33710:SF79">
    <property type="entry name" value="OS06G0205337 PROTEIN"/>
    <property type="match status" value="1"/>
</dbReference>
<dbReference type="AlphaFoldDB" id="A0A2K3M808"/>
<feature type="domain" description="Endonuclease/exonuclease/phosphatase" evidence="1">
    <location>
        <begin position="73"/>
        <end position="292"/>
    </location>
</feature>
<organism evidence="2 3">
    <name type="scientific">Trifolium pratense</name>
    <name type="common">Red clover</name>
    <dbReference type="NCBI Taxonomy" id="57577"/>
    <lineage>
        <taxon>Eukaryota</taxon>
        <taxon>Viridiplantae</taxon>
        <taxon>Streptophyta</taxon>
        <taxon>Embryophyta</taxon>
        <taxon>Tracheophyta</taxon>
        <taxon>Spermatophyta</taxon>
        <taxon>Magnoliopsida</taxon>
        <taxon>eudicotyledons</taxon>
        <taxon>Gunneridae</taxon>
        <taxon>Pentapetalae</taxon>
        <taxon>rosids</taxon>
        <taxon>fabids</taxon>
        <taxon>Fabales</taxon>
        <taxon>Fabaceae</taxon>
        <taxon>Papilionoideae</taxon>
        <taxon>50 kb inversion clade</taxon>
        <taxon>NPAAA clade</taxon>
        <taxon>Hologalegina</taxon>
        <taxon>IRL clade</taxon>
        <taxon>Trifolieae</taxon>
        <taxon>Trifolium</taxon>
    </lineage>
</organism>
<protein>
    <recommendedName>
        <fullName evidence="1">Endonuclease/exonuclease/phosphatase domain-containing protein</fullName>
    </recommendedName>
</protein>
<dbReference type="Gene3D" id="3.60.10.10">
    <property type="entry name" value="Endonuclease/exonuclease/phosphatase"/>
    <property type="match status" value="1"/>
</dbReference>
<reference evidence="2 3" key="1">
    <citation type="journal article" date="2014" name="Am. J. Bot.">
        <title>Genome assembly and annotation for red clover (Trifolium pratense; Fabaceae).</title>
        <authorList>
            <person name="Istvanek J."/>
            <person name="Jaros M."/>
            <person name="Krenek A."/>
            <person name="Repkova J."/>
        </authorList>
    </citation>
    <scope>NUCLEOTIDE SEQUENCE [LARGE SCALE GENOMIC DNA]</scope>
    <source>
        <strain evidence="3">cv. Tatra</strain>
        <tissue evidence="2">Young leaves</tissue>
    </source>
</reference>
<feature type="non-terminal residue" evidence="2">
    <location>
        <position position="485"/>
    </location>
</feature>
<dbReference type="GO" id="GO:0003824">
    <property type="term" value="F:catalytic activity"/>
    <property type="evidence" value="ECO:0007669"/>
    <property type="project" value="InterPro"/>
</dbReference>
<sequence>MKLIFLRGLFHISNPQTQMGTRCRVQVLEIEQQARMRWWWRLKPTVTRVAQLMVHFPPLSFVMSAFKDFSILAWNVRGFASRKSKNHVHDLIRRFKPDIVFLFETHTMFATANSYWDRENYVRIDIQEVLGHSGGIWAMQRRGSDFNFTLVSKMHQCVSFIVTKGTDKWLCSGVYASPICTLRPLLWDYLEDLVNTVSLPVLAIGDFNDILLPNEQKGGVFSLTKADTFSRNVDNCGLIDLGSFGTKFTWQGNCRGGRIVHRRLDRSFCNHEWRLKFPEATVEHLVRKHSDHNPILLRCHNAMVCQESRPFRFQAAWFTHSDYPILVRNTWARDRNNIVDCLQNVAQESTIFNKEVFDSANLLRLQKELLTSYDNILFQEETLWYQKSREQWIKLGSRNTSFFHAQTIIRRKRNKIHGIRLSSGEWCTDPDIMKTEALKFFKDLFCDNQAVSRGTNDDEVSALDDVSMAELSKPVTKKEVFDALM</sequence>
<dbReference type="SUPFAM" id="SSF56219">
    <property type="entry name" value="DNase I-like"/>
    <property type="match status" value="1"/>
</dbReference>